<feature type="transmembrane region" description="Helical" evidence="10">
    <location>
        <begin position="161"/>
        <end position="187"/>
    </location>
</feature>
<evidence type="ECO:0000256" key="5">
    <source>
        <dbReference type="ARBA" id="ARBA00023040"/>
    </source>
</evidence>
<evidence type="ECO:0000259" key="11">
    <source>
        <dbReference type="PROSITE" id="PS50262"/>
    </source>
</evidence>
<feature type="domain" description="G-protein coupled receptors family 1 profile" evidence="11">
    <location>
        <begin position="58"/>
        <end position="291"/>
    </location>
</feature>
<evidence type="ECO:0000256" key="7">
    <source>
        <dbReference type="ARBA" id="ARBA00023170"/>
    </source>
</evidence>
<dbReference type="PROSITE" id="PS00237">
    <property type="entry name" value="G_PROTEIN_RECEP_F1_1"/>
    <property type="match status" value="1"/>
</dbReference>
<keyword evidence="6 10" id="KW-0472">Membrane</keyword>
<feature type="transmembrane region" description="Helical" evidence="10">
    <location>
        <begin position="193"/>
        <end position="211"/>
    </location>
</feature>
<evidence type="ECO:0000256" key="3">
    <source>
        <dbReference type="ARBA" id="ARBA00022692"/>
    </source>
</evidence>
<organism evidence="12 13">
    <name type="scientific">Porites evermanni</name>
    <dbReference type="NCBI Taxonomy" id="104178"/>
    <lineage>
        <taxon>Eukaryota</taxon>
        <taxon>Metazoa</taxon>
        <taxon>Cnidaria</taxon>
        <taxon>Anthozoa</taxon>
        <taxon>Hexacorallia</taxon>
        <taxon>Scleractinia</taxon>
        <taxon>Fungiina</taxon>
        <taxon>Poritidae</taxon>
        <taxon>Porites</taxon>
    </lineage>
</organism>
<comment type="similarity">
    <text evidence="9">Belongs to the G-protein coupled receptor 1 family.</text>
</comment>
<name>A0ABN8LPW5_9CNID</name>
<dbReference type="InterPro" id="IPR017452">
    <property type="entry name" value="GPCR_Rhodpsn_7TM"/>
</dbReference>
<sequence length="315" mass="35059">MLILLAFTFSDPQQATTLPTSPDHGNTTSRSTTMNINLASIIAAMAIKVLLSIFGTLGNLLVLLVILTNFRLASASNLLLANLAAVDLLCLAYVTPGGIYRTFCEELALCHAPDAFVLVHRGIAQFVVAASASSLFAIAVDRFIAISLPFKYTTLMKKTRAFYCILLSWLISASIAFIFVCLQFFYAQSIYCILLILVTVSLYVHIFVFALKKERQIAALQVSNIKRGTNFLHERKSTKTMAIILGVFIAAWVPAVAFYATVPSHDPQFLNIQNWINVIYFLNAALNPFIYGVRSSHFRKRVKLLIKTTMTRFRL</sequence>
<feature type="transmembrane region" description="Helical" evidence="10">
    <location>
        <begin position="242"/>
        <end position="262"/>
    </location>
</feature>
<feature type="transmembrane region" description="Helical" evidence="10">
    <location>
        <begin position="79"/>
        <end position="103"/>
    </location>
</feature>
<evidence type="ECO:0000256" key="10">
    <source>
        <dbReference type="SAM" id="Phobius"/>
    </source>
</evidence>
<dbReference type="Gene3D" id="1.20.1070.10">
    <property type="entry name" value="Rhodopsin 7-helix transmembrane proteins"/>
    <property type="match status" value="1"/>
</dbReference>
<dbReference type="EMBL" id="CALNXI010000069">
    <property type="protein sequence ID" value="CAH3017732.1"/>
    <property type="molecule type" value="Genomic_DNA"/>
</dbReference>
<dbReference type="Pfam" id="PF00001">
    <property type="entry name" value="7tm_1"/>
    <property type="match status" value="1"/>
</dbReference>
<dbReference type="PROSITE" id="PS50262">
    <property type="entry name" value="G_PROTEIN_RECEP_F1_2"/>
    <property type="match status" value="1"/>
</dbReference>
<keyword evidence="5 9" id="KW-0297">G-protein coupled receptor</keyword>
<feature type="transmembrane region" description="Helical" evidence="10">
    <location>
        <begin position="123"/>
        <end position="140"/>
    </location>
</feature>
<keyword evidence="2" id="KW-1003">Cell membrane</keyword>
<dbReference type="PANTHER" id="PTHR24249:SF372">
    <property type="entry name" value="G-PROTEIN COUPLED RECEPTORS FAMILY 1 PROFILE DOMAIN-CONTAINING PROTEIN"/>
    <property type="match status" value="1"/>
</dbReference>
<reference evidence="12 13" key="1">
    <citation type="submission" date="2022-05" db="EMBL/GenBank/DDBJ databases">
        <authorList>
            <consortium name="Genoscope - CEA"/>
            <person name="William W."/>
        </authorList>
    </citation>
    <scope>NUCLEOTIDE SEQUENCE [LARGE SCALE GENOMIC DNA]</scope>
</reference>
<evidence type="ECO:0000313" key="12">
    <source>
        <dbReference type="EMBL" id="CAH3017732.1"/>
    </source>
</evidence>
<accession>A0ABN8LPW5</accession>
<comment type="caution">
    <text evidence="12">The sequence shown here is derived from an EMBL/GenBank/DDBJ whole genome shotgun (WGS) entry which is preliminary data.</text>
</comment>
<evidence type="ECO:0000256" key="9">
    <source>
        <dbReference type="RuleBase" id="RU000688"/>
    </source>
</evidence>
<dbReference type="PRINTS" id="PR00237">
    <property type="entry name" value="GPCRRHODOPSN"/>
</dbReference>
<dbReference type="InterPro" id="IPR050569">
    <property type="entry name" value="TAAR"/>
</dbReference>
<protein>
    <recommendedName>
        <fullName evidence="11">G-protein coupled receptors family 1 profile domain-containing protein</fullName>
    </recommendedName>
</protein>
<evidence type="ECO:0000256" key="8">
    <source>
        <dbReference type="ARBA" id="ARBA00023224"/>
    </source>
</evidence>
<evidence type="ECO:0000256" key="4">
    <source>
        <dbReference type="ARBA" id="ARBA00022989"/>
    </source>
</evidence>
<dbReference type="PANTHER" id="PTHR24249">
    <property type="entry name" value="HISTAMINE RECEPTOR-RELATED G-PROTEIN COUPLED RECEPTOR"/>
    <property type="match status" value="1"/>
</dbReference>
<evidence type="ECO:0000256" key="6">
    <source>
        <dbReference type="ARBA" id="ARBA00023136"/>
    </source>
</evidence>
<dbReference type="SMART" id="SM01381">
    <property type="entry name" value="7TM_GPCR_Srsx"/>
    <property type="match status" value="1"/>
</dbReference>
<evidence type="ECO:0000256" key="1">
    <source>
        <dbReference type="ARBA" id="ARBA00004651"/>
    </source>
</evidence>
<keyword evidence="4 10" id="KW-1133">Transmembrane helix</keyword>
<keyword evidence="8 9" id="KW-0807">Transducer</keyword>
<dbReference type="SUPFAM" id="SSF81321">
    <property type="entry name" value="Family A G protein-coupled receptor-like"/>
    <property type="match status" value="1"/>
</dbReference>
<keyword evidence="3 9" id="KW-0812">Transmembrane</keyword>
<dbReference type="CDD" id="cd00637">
    <property type="entry name" value="7tm_classA_rhodopsin-like"/>
    <property type="match status" value="1"/>
</dbReference>
<dbReference type="Proteomes" id="UP001159427">
    <property type="component" value="Unassembled WGS sequence"/>
</dbReference>
<comment type="subcellular location">
    <subcellularLocation>
        <location evidence="1">Cell membrane</location>
        <topology evidence="1">Multi-pass membrane protein</topology>
    </subcellularLocation>
</comment>
<keyword evidence="7 9" id="KW-0675">Receptor</keyword>
<feature type="transmembrane region" description="Helical" evidence="10">
    <location>
        <begin position="274"/>
        <end position="293"/>
    </location>
</feature>
<dbReference type="InterPro" id="IPR000276">
    <property type="entry name" value="GPCR_Rhodpsn"/>
</dbReference>
<feature type="transmembrane region" description="Helical" evidence="10">
    <location>
        <begin position="41"/>
        <end position="67"/>
    </location>
</feature>
<keyword evidence="13" id="KW-1185">Reference proteome</keyword>
<evidence type="ECO:0000313" key="13">
    <source>
        <dbReference type="Proteomes" id="UP001159427"/>
    </source>
</evidence>
<proteinExistence type="inferred from homology"/>
<gene>
    <name evidence="12" type="ORF">PEVE_00039251</name>
</gene>
<evidence type="ECO:0000256" key="2">
    <source>
        <dbReference type="ARBA" id="ARBA00022475"/>
    </source>
</evidence>